<feature type="transmembrane region" description="Helical" evidence="8">
    <location>
        <begin position="12"/>
        <end position="30"/>
    </location>
</feature>
<comment type="subcellular location">
    <subcellularLocation>
        <location evidence="1">Cell membrane</location>
        <topology evidence="1">Multi-pass membrane protein</topology>
    </subcellularLocation>
</comment>
<keyword evidence="7 8" id="KW-0472">Membrane</keyword>
<evidence type="ECO:0000313" key="10">
    <source>
        <dbReference type="Proteomes" id="UP000284178"/>
    </source>
</evidence>
<name>A0A412G1A3_9FIRM</name>
<keyword evidence="3" id="KW-0813">Transport</keyword>
<dbReference type="Pfam" id="PF01594">
    <property type="entry name" value="AI-2E_transport"/>
    <property type="match status" value="1"/>
</dbReference>
<accession>A0A412G1A3</accession>
<feature type="transmembrane region" description="Helical" evidence="8">
    <location>
        <begin position="85"/>
        <end position="106"/>
    </location>
</feature>
<reference evidence="9 10" key="1">
    <citation type="submission" date="2018-08" db="EMBL/GenBank/DDBJ databases">
        <title>A genome reference for cultivated species of the human gut microbiota.</title>
        <authorList>
            <person name="Zou Y."/>
            <person name="Xue W."/>
            <person name="Luo G."/>
        </authorList>
    </citation>
    <scope>NUCLEOTIDE SEQUENCE [LARGE SCALE GENOMIC DNA]</scope>
    <source>
        <strain evidence="9 10">AF24-29</strain>
    </source>
</reference>
<gene>
    <name evidence="9" type="ORF">DWY25_09010</name>
</gene>
<protein>
    <submittedName>
        <fullName evidence="9">AI-2E family transporter</fullName>
    </submittedName>
</protein>
<dbReference type="RefSeq" id="WP_006058759.1">
    <property type="nucleotide sequence ID" value="NZ_CABJCV010000009.1"/>
</dbReference>
<dbReference type="GO" id="GO:0005886">
    <property type="term" value="C:plasma membrane"/>
    <property type="evidence" value="ECO:0007669"/>
    <property type="project" value="UniProtKB-SubCell"/>
</dbReference>
<dbReference type="EMBL" id="QRUP01000009">
    <property type="protein sequence ID" value="RGR74205.1"/>
    <property type="molecule type" value="Genomic_DNA"/>
</dbReference>
<evidence type="ECO:0000256" key="8">
    <source>
        <dbReference type="SAM" id="Phobius"/>
    </source>
</evidence>
<comment type="caution">
    <text evidence="9">The sequence shown here is derived from an EMBL/GenBank/DDBJ whole genome shotgun (WGS) entry which is preliminary data.</text>
</comment>
<keyword evidence="10" id="KW-1185">Reference proteome</keyword>
<evidence type="ECO:0000256" key="5">
    <source>
        <dbReference type="ARBA" id="ARBA00022692"/>
    </source>
</evidence>
<evidence type="ECO:0000256" key="4">
    <source>
        <dbReference type="ARBA" id="ARBA00022475"/>
    </source>
</evidence>
<feature type="transmembrane region" description="Helical" evidence="8">
    <location>
        <begin position="262"/>
        <end position="282"/>
    </location>
</feature>
<dbReference type="Proteomes" id="UP000284178">
    <property type="component" value="Unassembled WGS sequence"/>
</dbReference>
<evidence type="ECO:0000256" key="1">
    <source>
        <dbReference type="ARBA" id="ARBA00004651"/>
    </source>
</evidence>
<feature type="transmembrane region" description="Helical" evidence="8">
    <location>
        <begin position="289"/>
        <end position="312"/>
    </location>
</feature>
<keyword evidence="4" id="KW-1003">Cell membrane</keyword>
<feature type="transmembrane region" description="Helical" evidence="8">
    <location>
        <begin position="332"/>
        <end position="363"/>
    </location>
</feature>
<feature type="transmembrane region" description="Helical" evidence="8">
    <location>
        <begin position="177"/>
        <end position="196"/>
    </location>
</feature>
<dbReference type="PANTHER" id="PTHR21716:SF53">
    <property type="entry name" value="PERMEASE PERM-RELATED"/>
    <property type="match status" value="1"/>
</dbReference>
<dbReference type="InterPro" id="IPR002549">
    <property type="entry name" value="AI-2E-like"/>
</dbReference>
<keyword evidence="5 8" id="KW-0812">Transmembrane</keyword>
<organism evidence="9 10">
    <name type="scientific">Holdemania filiformis</name>
    <dbReference type="NCBI Taxonomy" id="61171"/>
    <lineage>
        <taxon>Bacteria</taxon>
        <taxon>Bacillati</taxon>
        <taxon>Bacillota</taxon>
        <taxon>Erysipelotrichia</taxon>
        <taxon>Erysipelotrichales</taxon>
        <taxon>Erysipelotrichaceae</taxon>
        <taxon>Holdemania</taxon>
    </lineage>
</organism>
<dbReference type="GO" id="GO:0055085">
    <property type="term" value="P:transmembrane transport"/>
    <property type="evidence" value="ECO:0007669"/>
    <property type="project" value="TreeGrafter"/>
</dbReference>
<evidence type="ECO:0000256" key="7">
    <source>
        <dbReference type="ARBA" id="ARBA00023136"/>
    </source>
</evidence>
<dbReference type="AlphaFoldDB" id="A0A412G1A3"/>
<dbReference type="GeneID" id="83015539"/>
<evidence type="ECO:0000256" key="2">
    <source>
        <dbReference type="ARBA" id="ARBA00009773"/>
    </source>
</evidence>
<evidence type="ECO:0000313" key="9">
    <source>
        <dbReference type="EMBL" id="RGR74205.1"/>
    </source>
</evidence>
<comment type="similarity">
    <text evidence="2">Belongs to the autoinducer-2 exporter (AI-2E) (TC 2.A.86) family.</text>
</comment>
<feature type="transmembrane region" description="Helical" evidence="8">
    <location>
        <begin position="236"/>
        <end position="256"/>
    </location>
</feature>
<sequence>MKFKFKEQTKENILSLTCSGILLLCFYFLITNFPQLKLFLGNIIGILLPFILGFSLAFLLAPVTARVEKKWLAKSKMKPSAKRKVGVAAAIVFLFVVLISFMAILIPQLLESVMTLSTQLSDYLGKANTLLNEITEGLGFKTGWLEMVFSSSEALLESMLGMAKDYVPKILNYSWSFVRQTFNFFIAVIIAVYILLEKERFTEQFKKLAYALLPKPKVEALIQLSRLTSRMFNSFIIGKMIDSLIIGVICFIGMLIMRLPFAVLISFIVGLTNMIPVFGPFIGAVPGIFILFIVDPIYSLIFAVFVLLLQQFDGNILGPMILGDQLGLPSLWVMFSIIVGGGMFGILGMFLGVPVFAVLYVVVRGFVSGRLKEKNIRSDDML</sequence>
<feature type="transmembrane region" description="Helical" evidence="8">
    <location>
        <begin position="42"/>
        <end position="64"/>
    </location>
</feature>
<evidence type="ECO:0000256" key="6">
    <source>
        <dbReference type="ARBA" id="ARBA00022989"/>
    </source>
</evidence>
<dbReference type="PANTHER" id="PTHR21716">
    <property type="entry name" value="TRANSMEMBRANE PROTEIN"/>
    <property type="match status" value="1"/>
</dbReference>
<keyword evidence="6 8" id="KW-1133">Transmembrane helix</keyword>
<evidence type="ECO:0000256" key="3">
    <source>
        <dbReference type="ARBA" id="ARBA00022448"/>
    </source>
</evidence>
<proteinExistence type="inferred from homology"/>